<comment type="caution">
    <text evidence="1">The sequence shown here is derived from an EMBL/GenBank/DDBJ whole genome shotgun (WGS) entry which is preliminary data.</text>
</comment>
<evidence type="ECO:0000313" key="1">
    <source>
        <dbReference type="EMBL" id="TDD55829.1"/>
    </source>
</evidence>
<name>A0A4R4ZES5_9ACTN</name>
<accession>A0A4R4ZES5</accession>
<sequence length="87" mass="9467">MAYIEVELFGGAGSQAAVVWESGRVVMVPYMVEDLVGPADAWPVNAALARLGVRSDGRSRDLFAAVGLGCHRDTDDWAMHHGEHCRR</sequence>
<dbReference type="EMBL" id="SMKQ01000005">
    <property type="protein sequence ID" value="TDD55829.1"/>
    <property type="molecule type" value="Genomic_DNA"/>
</dbReference>
<evidence type="ECO:0000313" key="2">
    <source>
        <dbReference type="Proteomes" id="UP000295302"/>
    </source>
</evidence>
<organism evidence="1 2">
    <name type="scientific">Nonomuraea terrae</name>
    <dbReference type="NCBI Taxonomy" id="2530383"/>
    <lineage>
        <taxon>Bacteria</taxon>
        <taxon>Bacillati</taxon>
        <taxon>Actinomycetota</taxon>
        <taxon>Actinomycetes</taxon>
        <taxon>Streptosporangiales</taxon>
        <taxon>Streptosporangiaceae</taxon>
        <taxon>Nonomuraea</taxon>
    </lineage>
</organism>
<dbReference type="RefSeq" id="WP_132608821.1">
    <property type="nucleotide sequence ID" value="NZ_SMKQ01000005.1"/>
</dbReference>
<dbReference type="OrthoDB" id="185939at2"/>
<dbReference type="AlphaFoldDB" id="A0A4R4ZES5"/>
<dbReference type="Proteomes" id="UP000295302">
    <property type="component" value="Unassembled WGS sequence"/>
</dbReference>
<gene>
    <name evidence="1" type="ORF">E1286_03545</name>
</gene>
<keyword evidence="2" id="KW-1185">Reference proteome</keyword>
<proteinExistence type="predicted"/>
<reference evidence="1 2" key="1">
    <citation type="submission" date="2019-03" db="EMBL/GenBank/DDBJ databases">
        <title>Draft genome sequences of novel Actinobacteria.</title>
        <authorList>
            <person name="Sahin N."/>
            <person name="Ay H."/>
            <person name="Saygin H."/>
        </authorList>
    </citation>
    <scope>NUCLEOTIDE SEQUENCE [LARGE SCALE GENOMIC DNA]</scope>
    <source>
        <strain evidence="1 2">CH32</strain>
    </source>
</reference>
<protein>
    <submittedName>
        <fullName evidence="1">Uncharacterized protein</fullName>
    </submittedName>
</protein>